<dbReference type="InterPro" id="IPR052524">
    <property type="entry name" value="MFS_Cyanate_Porter"/>
</dbReference>
<dbReference type="PANTHER" id="PTHR23523:SF2">
    <property type="entry name" value="2-NITROIMIDAZOLE TRANSPORTER"/>
    <property type="match status" value="1"/>
</dbReference>
<gene>
    <name evidence="1" type="ORF">FHP29_19945</name>
</gene>
<dbReference type="Proteomes" id="UP000313231">
    <property type="component" value="Unassembled WGS sequence"/>
</dbReference>
<dbReference type="EMBL" id="VDMP01000027">
    <property type="protein sequence ID" value="TNM36416.1"/>
    <property type="molecule type" value="Genomic_DNA"/>
</dbReference>
<evidence type="ECO:0000313" key="2">
    <source>
        <dbReference type="Proteomes" id="UP000313231"/>
    </source>
</evidence>
<keyword evidence="2" id="KW-1185">Reference proteome</keyword>
<name>A0A5C4VLK8_9ACTN</name>
<dbReference type="AlphaFoldDB" id="A0A5C4VLK8"/>
<organism evidence="1 2">
    <name type="scientific">Nocardioides albidus</name>
    <dbReference type="NCBI Taxonomy" id="1517589"/>
    <lineage>
        <taxon>Bacteria</taxon>
        <taxon>Bacillati</taxon>
        <taxon>Actinomycetota</taxon>
        <taxon>Actinomycetes</taxon>
        <taxon>Propionibacteriales</taxon>
        <taxon>Nocardioidaceae</taxon>
        <taxon>Nocardioides</taxon>
    </lineage>
</organism>
<comment type="caution">
    <text evidence="1">The sequence shown here is derived from an EMBL/GenBank/DDBJ whole genome shotgun (WGS) entry which is preliminary data.</text>
</comment>
<protein>
    <submittedName>
        <fullName evidence="1">MFS transporter</fullName>
    </submittedName>
</protein>
<reference evidence="1 2" key="1">
    <citation type="journal article" date="2016" name="Int. J. Syst. Evol. Microbiol.">
        <title>Nocardioides albidus sp. nov., an actinobacterium isolated from garden soil.</title>
        <authorList>
            <person name="Singh H."/>
            <person name="Du J."/>
            <person name="Trinh H."/>
            <person name="Won K."/>
            <person name="Yang J.E."/>
            <person name="Yin C."/>
            <person name="Kook M."/>
            <person name="Yi T.H."/>
        </authorList>
    </citation>
    <scope>NUCLEOTIDE SEQUENCE [LARGE SCALE GENOMIC DNA]</scope>
    <source>
        <strain evidence="1 2">CCTCC AB 2015297</strain>
    </source>
</reference>
<accession>A0A5C4VLK8</accession>
<evidence type="ECO:0000313" key="1">
    <source>
        <dbReference type="EMBL" id="TNM36416.1"/>
    </source>
</evidence>
<dbReference type="PANTHER" id="PTHR23523">
    <property type="match status" value="1"/>
</dbReference>
<sequence>MAQSIGYLLAAGGPFLVGVLHEASDSWALPCALLVALGVVQAGAGYVAGRPVTIGETPAR</sequence>
<proteinExistence type="predicted"/>